<feature type="transmembrane region" description="Helical" evidence="1">
    <location>
        <begin position="18"/>
        <end position="34"/>
    </location>
</feature>
<keyword evidence="1" id="KW-0812">Transmembrane</keyword>
<keyword evidence="1" id="KW-0472">Membrane</keyword>
<protein>
    <recommendedName>
        <fullName evidence="4">Cytochrome oxidase complex assembly protein 1</fullName>
    </recommendedName>
</protein>
<keyword evidence="3" id="KW-1185">Reference proteome</keyword>
<gene>
    <name evidence="2" type="ORF">JM658_00655</name>
</gene>
<dbReference type="Pfam" id="PF08695">
    <property type="entry name" value="Coa1"/>
    <property type="match status" value="1"/>
</dbReference>
<evidence type="ECO:0000313" key="2">
    <source>
        <dbReference type="EMBL" id="MCF8713326.1"/>
    </source>
</evidence>
<sequence>MNNELLPQKSWWEKNKKWFFPALVIITALFILYYQSGSNKHLTNYVQGYNETALYENALEKAQANERVKTVLGTLDPINKLSLVEGEIQYTNNNNSVSYTIKINGENGKGLMDVSADKIEDQWNYTSIKVRIKNPPENKETIVILE</sequence>
<dbReference type="RefSeq" id="WP_236957300.1">
    <property type="nucleotide sequence ID" value="NZ_JAETXX010000001.1"/>
</dbReference>
<proteinExistence type="predicted"/>
<organism evidence="2 3">
    <name type="scientific">Joostella atrarenae</name>
    <dbReference type="NCBI Taxonomy" id="679257"/>
    <lineage>
        <taxon>Bacteria</taxon>
        <taxon>Pseudomonadati</taxon>
        <taxon>Bacteroidota</taxon>
        <taxon>Flavobacteriia</taxon>
        <taxon>Flavobacteriales</taxon>
        <taxon>Flavobacteriaceae</taxon>
        <taxon>Joostella</taxon>
    </lineage>
</organism>
<evidence type="ECO:0000313" key="3">
    <source>
        <dbReference type="Proteomes" id="UP000829517"/>
    </source>
</evidence>
<reference evidence="2 3" key="1">
    <citation type="submission" date="2021-01" db="EMBL/GenBank/DDBJ databases">
        <title>Genome sequencing of Joostella atrarenae M1-2 (= KCTC 23194).</title>
        <authorList>
            <person name="Zakaria M.R."/>
            <person name="Lam M.Q."/>
            <person name="Chong C.S."/>
        </authorList>
    </citation>
    <scope>NUCLEOTIDE SEQUENCE [LARGE SCALE GENOMIC DNA]</scope>
    <source>
        <strain evidence="2 3">M1-2</strain>
    </source>
</reference>
<keyword evidence="1" id="KW-1133">Transmembrane helix</keyword>
<evidence type="ECO:0000256" key="1">
    <source>
        <dbReference type="SAM" id="Phobius"/>
    </source>
</evidence>
<accession>A0ABS9IYS5</accession>
<evidence type="ECO:0008006" key="4">
    <source>
        <dbReference type="Google" id="ProtNLM"/>
    </source>
</evidence>
<dbReference type="InterPro" id="IPR014807">
    <property type="entry name" value="Coa1"/>
</dbReference>
<comment type="caution">
    <text evidence="2">The sequence shown here is derived from an EMBL/GenBank/DDBJ whole genome shotgun (WGS) entry which is preliminary data.</text>
</comment>
<dbReference type="EMBL" id="JAETXX010000001">
    <property type="protein sequence ID" value="MCF8713326.1"/>
    <property type="molecule type" value="Genomic_DNA"/>
</dbReference>
<dbReference type="Proteomes" id="UP000829517">
    <property type="component" value="Unassembled WGS sequence"/>
</dbReference>
<name>A0ABS9IYS5_9FLAO</name>